<dbReference type="GO" id="GO:0005509">
    <property type="term" value="F:calcium ion binding"/>
    <property type="evidence" value="ECO:0007669"/>
    <property type="project" value="InterPro"/>
</dbReference>
<organism evidence="1 2">
    <name type="scientific">Desulfonema limicola</name>
    <dbReference type="NCBI Taxonomy" id="45656"/>
    <lineage>
        <taxon>Bacteria</taxon>
        <taxon>Pseudomonadati</taxon>
        <taxon>Thermodesulfobacteriota</taxon>
        <taxon>Desulfobacteria</taxon>
        <taxon>Desulfobacterales</taxon>
        <taxon>Desulfococcaceae</taxon>
        <taxon>Desulfonema</taxon>
    </lineage>
</organism>
<sequence>MCPSDPEKMEPGICGCGVPDTDRDGDNLPDCKDACPDDPGKTEQGVCGCGVSEIDTDKDGMPDCKDQCPGDPAKTEPGVCGCGVSDKDENLDGIPDCEDQCPDDPDKMSPGICGCGVPDADKDKDGILDCKDECPDDPNKSQPGACGCGTPDTDKDGDGILDCKDECPDDPNKSQPEVCGCGIADTDSDQDGIPDCNDMKTIESPVLIFPENNQTDTDLTPILKTNPFSSTDPLDFHVKTQWQISMNPDFSSPVMDLTHTQYLTSLKVPALVLKADTEYFLRVRFFSGADEISIWSDTYSFTTSSSIINSREPDLLSDLDKDGMLDNEQPDIKSLETKEGSSKIGVKWQENISDMEELQSMSTYQISGSDRPVYYMPYGLAGFRLKIDKPGSTVNVIIYFSKSLPENAGWEQYDSIRGWQDYMENVKISSSRSFAELEFTDGGYGDADGTENSVIVHVSGPSNLSLDQRDFPTELPGGDPGGIGCFINMLKQ</sequence>
<keyword evidence="2" id="KW-1185">Reference proteome</keyword>
<gene>
    <name evidence="1" type="ORF">dnl_40620</name>
</gene>
<dbReference type="Proteomes" id="UP000663720">
    <property type="component" value="Chromosome"/>
</dbReference>
<dbReference type="KEGG" id="dli:dnl_40620"/>
<protein>
    <submittedName>
        <fullName evidence="1">Immunoglobulin-like fold-containing</fullName>
    </submittedName>
</protein>
<dbReference type="NCBIfam" id="NF041766">
    <property type="entry name" value="choice_anch_U"/>
    <property type="match status" value="1"/>
</dbReference>
<dbReference type="Gene3D" id="4.10.1080.10">
    <property type="entry name" value="TSP type-3 repeat"/>
    <property type="match status" value="1"/>
</dbReference>
<dbReference type="RefSeq" id="WP_207687721.1">
    <property type="nucleotide sequence ID" value="NZ_CP061799.1"/>
</dbReference>
<dbReference type="EMBL" id="CP061799">
    <property type="protein sequence ID" value="QTA81716.1"/>
    <property type="molecule type" value="Genomic_DNA"/>
</dbReference>
<evidence type="ECO:0000313" key="2">
    <source>
        <dbReference type="Proteomes" id="UP000663720"/>
    </source>
</evidence>
<accession>A0A975GHP1</accession>
<dbReference type="Gene3D" id="2.60.40.10">
    <property type="entry name" value="Immunoglobulins"/>
    <property type="match status" value="1"/>
</dbReference>
<dbReference type="SUPFAM" id="SSF103647">
    <property type="entry name" value="TSP type-3 repeat"/>
    <property type="match status" value="2"/>
</dbReference>
<evidence type="ECO:0000313" key="1">
    <source>
        <dbReference type="EMBL" id="QTA81716.1"/>
    </source>
</evidence>
<reference evidence="1" key="1">
    <citation type="journal article" date="2021" name="Microb. Physiol.">
        <title>Proteogenomic Insights into the Physiology of Marine, Sulfate-Reducing, Filamentous Desulfonema limicola and Desulfonema magnum.</title>
        <authorList>
            <person name="Schnaars V."/>
            <person name="Wohlbrand L."/>
            <person name="Scheve S."/>
            <person name="Hinrichs C."/>
            <person name="Reinhardt R."/>
            <person name="Rabus R."/>
        </authorList>
    </citation>
    <scope>NUCLEOTIDE SEQUENCE</scope>
    <source>
        <strain evidence="1">5ac10</strain>
    </source>
</reference>
<dbReference type="InterPro" id="IPR013783">
    <property type="entry name" value="Ig-like_fold"/>
</dbReference>
<dbReference type="InterPro" id="IPR028974">
    <property type="entry name" value="TSP_type-3_rpt"/>
</dbReference>
<proteinExistence type="predicted"/>
<name>A0A975GHP1_9BACT</name>
<dbReference type="InterPro" id="IPR053784">
    <property type="entry name" value="Choice_anch_U_dom"/>
</dbReference>
<dbReference type="AlphaFoldDB" id="A0A975GHP1"/>